<organism evidence="1 2">
    <name type="scientific">Helianthus annuus</name>
    <name type="common">Common sunflower</name>
    <dbReference type="NCBI Taxonomy" id="4232"/>
    <lineage>
        <taxon>Eukaryota</taxon>
        <taxon>Viridiplantae</taxon>
        <taxon>Streptophyta</taxon>
        <taxon>Embryophyta</taxon>
        <taxon>Tracheophyta</taxon>
        <taxon>Spermatophyta</taxon>
        <taxon>Magnoliopsida</taxon>
        <taxon>eudicotyledons</taxon>
        <taxon>Gunneridae</taxon>
        <taxon>Pentapetalae</taxon>
        <taxon>asterids</taxon>
        <taxon>campanulids</taxon>
        <taxon>Asterales</taxon>
        <taxon>Asteraceae</taxon>
        <taxon>Asteroideae</taxon>
        <taxon>Heliantheae alliance</taxon>
        <taxon>Heliantheae</taxon>
        <taxon>Helianthus</taxon>
    </lineage>
</organism>
<keyword evidence="2" id="KW-1185">Reference proteome</keyword>
<protein>
    <submittedName>
        <fullName evidence="1">Uncharacterized protein</fullName>
    </submittedName>
</protein>
<name>A0A251S890_HELAN</name>
<proteinExistence type="predicted"/>
<accession>A0A251S890</accession>
<dbReference type="Proteomes" id="UP000215914">
    <property type="component" value="Chromosome 15"/>
</dbReference>
<dbReference type="AlphaFoldDB" id="A0A251S890"/>
<evidence type="ECO:0000313" key="1">
    <source>
        <dbReference type="EMBL" id="OTF95044.1"/>
    </source>
</evidence>
<evidence type="ECO:0000313" key="2">
    <source>
        <dbReference type="Proteomes" id="UP000215914"/>
    </source>
</evidence>
<dbReference type="InParanoid" id="A0A251S890"/>
<sequence>MKENKVGGAPSWLHQNPGCPAKIWTHFHTKSANLLCSEPLYVERKKFSSLTQMQRYTYRKKSSSPLQPTQTPQPYLLHHKSWTSVYFE</sequence>
<gene>
    <name evidence="1" type="ORF">HannXRQ_Chr15g0478741</name>
</gene>
<reference evidence="2" key="1">
    <citation type="journal article" date="2017" name="Nature">
        <title>The sunflower genome provides insights into oil metabolism, flowering and Asterid evolution.</title>
        <authorList>
            <person name="Badouin H."/>
            <person name="Gouzy J."/>
            <person name="Grassa C.J."/>
            <person name="Murat F."/>
            <person name="Staton S.E."/>
            <person name="Cottret L."/>
            <person name="Lelandais-Briere C."/>
            <person name="Owens G.L."/>
            <person name="Carrere S."/>
            <person name="Mayjonade B."/>
            <person name="Legrand L."/>
            <person name="Gill N."/>
            <person name="Kane N.C."/>
            <person name="Bowers J.E."/>
            <person name="Hubner S."/>
            <person name="Bellec A."/>
            <person name="Berard A."/>
            <person name="Berges H."/>
            <person name="Blanchet N."/>
            <person name="Boniface M.C."/>
            <person name="Brunel D."/>
            <person name="Catrice O."/>
            <person name="Chaidir N."/>
            <person name="Claudel C."/>
            <person name="Donnadieu C."/>
            <person name="Faraut T."/>
            <person name="Fievet G."/>
            <person name="Helmstetter N."/>
            <person name="King M."/>
            <person name="Knapp S.J."/>
            <person name="Lai Z."/>
            <person name="Le Paslier M.C."/>
            <person name="Lippi Y."/>
            <person name="Lorenzon L."/>
            <person name="Mandel J.R."/>
            <person name="Marage G."/>
            <person name="Marchand G."/>
            <person name="Marquand E."/>
            <person name="Bret-Mestries E."/>
            <person name="Morien E."/>
            <person name="Nambeesan S."/>
            <person name="Nguyen T."/>
            <person name="Pegot-Espagnet P."/>
            <person name="Pouilly N."/>
            <person name="Raftis F."/>
            <person name="Sallet E."/>
            <person name="Schiex T."/>
            <person name="Thomas J."/>
            <person name="Vandecasteele C."/>
            <person name="Vares D."/>
            <person name="Vear F."/>
            <person name="Vautrin S."/>
            <person name="Crespi M."/>
            <person name="Mangin B."/>
            <person name="Burke J.M."/>
            <person name="Salse J."/>
            <person name="Munos S."/>
            <person name="Vincourt P."/>
            <person name="Rieseberg L.H."/>
            <person name="Langlade N.B."/>
        </authorList>
    </citation>
    <scope>NUCLEOTIDE SEQUENCE [LARGE SCALE GENOMIC DNA]</scope>
    <source>
        <strain evidence="2">cv. SF193</strain>
    </source>
</reference>
<dbReference type="EMBL" id="CM007904">
    <property type="protein sequence ID" value="OTF95044.1"/>
    <property type="molecule type" value="Genomic_DNA"/>
</dbReference>